<evidence type="ECO:0000313" key="3">
    <source>
        <dbReference type="WBParaSite" id="NBR_0001250901-mRNA-1"/>
    </source>
</evidence>
<organism evidence="3">
    <name type="scientific">Nippostrongylus brasiliensis</name>
    <name type="common">Rat hookworm</name>
    <dbReference type="NCBI Taxonomy" id="27835"/>
    <lineage>
        <taxon>Eukaryota</taxon>
        <taxon>Metazoa</taxon>
        <taxon>Ecdysozoa</taxon>
        <taxon>Nematoda</taxon>
        <taxon>Chromadorea</taxon>
        <taxon>Rhabditida</taxon>
        <taxon>Rhabditina</taxon>
        <taxon>Rhabditomorpha</taxon>
        <taxon>Strongyloidea</taxon>
        <taxon>Heligmosomidae</taxon>
        <taxon>Nippostrongylus</taxon>
    </lineage>
</organism>
<proteinExistence type="predicted"/>
<dbReference type="AlphaFoldDB" id="A0A0N4Y8G2"/>
<reference evidence="3" key="1">
    <citation type="submission" date="2017-02" db="UniProtKB">
        <authorList>
            <consortium name="WormBaseParasite"/>
        </authorList>
    </citation>
    <scope>IDENTIFICATION</scope>
</reference>
<name>A0A0N4Y8G2_NIPBR</name>
<accession>A0A0N4Y8G2</accession>
<reference evidence="1 2" key="2">
    <citation type="submission" date="2018-11" db="EMBL/GenBank/DDBJ databases">
        <authorList>
            <consortium name="Pathogen Informatics"/>
        </authorList>
    </citation>
    <scope>NUCLEOTIDE SEQUENCE [LARGE SCALE GENOMIC DNA]</scope>
</reference>
<dbReference type="EMBL" id="UYSL01020781">
    <property type="protein sequence ID" value="VDL76099.1"/>
    <property type="molecule type" value="Genomic_DNA"/>
</dbReference>
<keyword evidence="2" id="KW-1185">Reference proteome</keyword>
<dbReference type="Proteomes" id="UP000271162">
    <property type="component" value="Unassembled WGS sequence"/>
</dbReference>
<gene>
    <name evidence="1" type="ORF">NBR_LOCUS12510</name>
</gene>
<evidence type="ECO:0000313" key="1">
    <source>
        <dbReference type="EMBL" id="VDL76099.1"/>
    </source>
</evidence>
<sequence>MGDPVASEAREAWTNSKVGSSCEEDPAAILVHSRGVVHCSLLSDEQAITADLFIEDVLEVEHKLLEKY</sequence>
<evidence type="ECO:0000313" key="2">
    <source>
        <dbReference type="Proteomes" id="UP000271162"/>
    </source>
</evidence>
<dbReference type="WBParaSite" id="NBR_0001250901-mRNA-1">
    <property type="protein sequence ID" value="NBR_0001250901-mRNA-1"/>
    <property type="gene ID" value="NBR_0001250901"/>
</dbReference>
<protein>
    <submittedName>
        <fullName evidence="1 3">Uncharacterized protein</fullName>
    </submittedName>
</protein>